<organism evidence="1 2">
    <name type="scientific">Pseudomonas jinjuensis</name>
    <dbReference type="NCBI Taxonomy" id="198616"/>
    <lineage>
        <taxon>Bacteria</taxon>
        <taxon>Pseudomonadati</taxon>
        <taxon>Pseudomonadota</taxon>
        <taxon>Gammaproteobacteria</taxon>
        <taxon>Pseudomonadales</taxon>
        <taxon>Pseudomonadaceae</taxon>
        <taxon>Pseudomonas</taxon>
    </lineage>
</organism>
<dbReference type="STRING" id="198616.SAMN05216193_11817"/>
<dbReference type="AlphaFoldDB" id="A0A1H0NEU2"/>
<accession>A0A1H0NEU2</accession>
<evidence type="ECO:0000313" key="1">
    <source>
        <dbReference type="EMBL" id="SDO91224.1"/>
    </source>
</evidence>
<protein>
    <recommendedName>
        <fullName evidence="3">Lipoprotein</fullName>
    </recommendedName>
</protein>
<evidence type="ECO:0000313" key="2">
    <source>
        <dbReference type="Proteomes" id="UP000242957"/>
    </source>
</evidence>
<gene>
    <name evidence="1" type="ORF">SAMN05216193_11817</name>
</gene>
<dbReference type="Proteomes" id="UP000242957">
    <property type="component" value="Unassembled WGS sequence"/>
</dbReference>
<dbReference type="OrthoDB" id="7033781at2"/>
<reference evidence="2" key="1">
    <citation type="submission" date="2016-10" db="EMBL/GenBank/DDBJ databases">
        <authorList>
            <person name="Varghese N."/>
            <person name="Submissions S."/>
        </authorList>
    </citation>
    <scope>NUCLEOTIDE SEQUENCE [LARGE SCALE GENOMIC DNA]</scope>
    <source>
        <strain evidence="2">JCM 21621</strain>
    </source>
</reference>
<dbReference type="EMBL" id="FNIJ01000018">
    <property type="protein sequence ID" value="SDO91224.1"/>
    <property type="molecule type" value="Genomic_DNA"/>
</dbReference>
<dbReference type="PROSITE" id="PS51257">
    <property type="entry name" value="PROKAR_LIPOPROTEIN"/>
    <property type="match status" value="1"/>
</dbReference>
<evidence type="ECO:0008006" key="3">
    <source>
        <dbReference type="Google" id="ProtNLM"/>
    </source>
</evidence>
<proteinExistence type="predicted"/>
<name>A0A1H0NEU2_9PSED</name>
<keyword evidence="2" id="KW-1185">Reference proteome</keyword>
<sequence>MAPVHRLLRATPLLGLVLSLCGCLISKAPLIRSTDTPLPVGAHLVQQTEQGGKLVADVSEAPLQLSLRDGWYVASRNGKPVHLFRLGRIDESTWLVMLDQRPLGKHFVYHWAYRRNDLFYLRAADEKDFKAWANQQGIAAGWSESGEDDVEIQDIALLVRATPADIGRVSGPGARSMAFRLLPASAPEPAVAQAQGAGRNATPAPADLCGGRHCLMLDDGRLIYRTEGYETPMWYYEDGRLMPQAERPQ</sequence>
<dbReference type="RefSeq" id="WP_139207052.1">
    <property type="nucleotide sequence ID" value="NZ_FNIJ01000018.1"/>
</dbReference>